<proteinExistence type="predicted"/>
<keyword evidence="1" id="KW-0472">Membrane</keyword>
<feature type="signal peptide" evidence="2">
    <location>
        <begin position="1"/>
        <end position="16"/>
    </location>
</feature>
<protein>
    <submittedName>
        <fullName evidence="3">Uncharacterized protein</fullName>
    </submittedName>
</protein>
<keyword evidence="4" id="KW-1185">Reference proteome</keyword>
<evidence type="ECO:0000256" key="1">
    <source>
        <dbReference type="SAM" id="Phobius"/>
    </source>
</evidence>
<dbReference type="EMBL" id="WIGO01000024">
    <property type="protein sequence ID" value="KAF6837578.1"/>
    <property type="molecule type" value="Genomic_DNA"/>
</dbReference>
<keyword evidence="1" id="KW-1133">Transmembrane helix</keyword>
<feature type="chain" id="PRO_5034852494" evidence="2">
    <location>
        <begin position="17"/>
        <end position="251"/>
    </location>
</feature>
<feature type="transmembrane region" description="Helical" evidence="1">
    <location>
        <begin position="226"/>
        <end position="248"/>
    </location>
</feature>
<dbReference type="AlphaFoldDB" id="A0A8H6KUV6"/>
<name>A0A8H6KUV6_9PEZI</name>
<dbReference type="Proteomes" id="UP000654918">
    <property type="component" value="Unassembled WGS sequence"/>
</dbReference>
<reference evidence="3" key="1">
    <citation type="journal article" date="2020" name="Phytopathology">
        <title>Genome Sequence Resources of Colletotrichum truncatum, C. plurivorum, C. musicola, and C. sojae: Four Species Pathogenic to Soybean (Glycine max).</title>
        <authorList>
            <person name="Rogerio F."/>
            <person name="Boufleur T.R."/>
            <person name="Ciampi-Guillardi M."/>
            <person name="Sukno S.A."/>
            <person name="Thon M.R."/>
            <person name="Massola Junior N.S."/>
            <person name="Baroncelli R."/>
        </authorList>
    </citation>
    <scope>NUCLEOTIDE SEQUENCE</scope>
    <source>
        <strain evidence="3">LFN00145</strain>
    </source>
</reference>
<organism evidence="3 4">
    <name type="scientific">Colletotrichum plurivorum</name>
    <dbReference type="NCBI Taxonomy" id="2175906"/>
    <lineage>
        <taxon>Eukaryota</taxon>
        <taxon>Fungi</taxon>
        <taxon>Dikarya</taxon>
        <taxon>Ascomycota</taxon>
        <taxon>Pezizomycotina</taxon>
        <taxon>Sordariomycetes</taxon>
        <taxon>Hypocreomycetidae</taxon>
        <taxon>Glomerellales</taxon>
        <taxon>Glomerellaceae</taxon>
        <taxon>Colletotrichum</taxon>
        <taxon>Colletotrichum orchidearum species complex</taxon>
    </lineage>
</organism>
<comment type="caution">
    <text evidence="3">The sequence shown here is derived from an EMBL/GenBank/DDBJ whole genome shotgun (WGS) entry which is preliminary data.</text>
</comment>
<sequence>MKTSTVILALAGAALANPVAVPEKAERDLERRILNLVPAIGGGSTSFPIPQIPLVPGVGSTPLPLANLVPALTALAQSLLAVATNILAGLPLTGGLAGNGLSLPGVGSFPAIPGLTPVNPTIPSGGISVEELTVLIEALKNQIGNFTNLARNLPQGSILGGGPTATQLTTLTNAVGQIKAVVDPIVAPVTGAIPLAGTVGGVSTANLPGLPAVQNLTAGLPIIGDLLNSLLSIITGLLGGGLLGGGLLGGR</sequence>
<evidence type="ECO:0000313" key="3">
    <source>
        <dbReference type="EMBL" id="KAF6837578.1"/>
    </source>
</evidence>
<evidence type="ECO:0000256" key="2">
    <source>
        <dbReference type="SAM" id="SignalP"/>
    </source>
</evidence>
<evidence type="ECO:0000313" key="4">
    <source>
        <dbReference type="Proteomes" id="UP000654918"/>
    </source>
</evidence>
<accession>A0A8H6KUV6</accession>
<gene>
    <name evidence="3" type="ORF">CPLU01_02931</name>
</gene>
<keyword evidence="2" id="KW-0732">Signal</keyword>
<keyword evidence="1" id="KW-0812">Transmembrane</keyword>